<dbReference type="SUPFAM" id="SSF55464">
    <property type="entry name" value="Origin of replication-binding domain, RBD-like"/>
    <property type="match status" value="1"/>
</dbReference>
<evidence type="ECO:0000256" key="5">
    <source>
        <dbReference type="ARBA" id="ARBA00022723"/>
    </source>
</evidence>
<feature type="region of interest" description="Disordered" evidence="13">
    <location>
        <begin position="190"/>
        <end position="213"/>
    </location>
</feature>
<dbReference type="GO" id="GO:0016787">
    <property type="term" value="F:hydrolase activity"/>
    <property type="evidence" value="ECO:0007669"/>
    <property type="project" value="UniProtKB-KW"/>
</dbReference>
<feature type="compositionally biased region" description="Basic and acidic residues" evidence="13">
    <location>
        <begin position="190"/>
        <end position="207"/>
    </location>
</feature>
<sequence length="593" mass="68226">MEFFSVVIKLPTDIDSDVPGVSENLRDEFYSADVPPPASSDMNPAEVDSPSVEMASRIVRSVRNFWREKVMEDFCDFFQLELSDDKFHIHCLFETKGTKGFVLGRYVPQFKERIESDVFGGNEISIPNWFKPRKTKQQGGANQTVNEGFILNYLLPKRQSELQWAWSNIERYERALLNLEERKRIEDEFKAENQRRKEQGLEPEFKPPRTGGSASDRYMELVNWLVEHGITNEKEWIQEDQESYIRHHTNSNGRAQIKSALDNAAKIMSLTKSAKDYLIGPCPPSSPEENRIYKIFQKNGYDPALAGSILVGWAKRQFGKRNAIWLYGPATTGKTNIAEAIAHAVPFYGCVNWTNENFPFNDCVDKMLIWWEEGKMTAKIVESAKAILGGSKVRVDQKCKSSQQIDSTPVIITSNTDMRLVVDGNQTTYEHKQPLEDRIFRFYLGKRLPDDFGKISKREVREFFKWAETNKVEVTPTFMVPVLGDHKRKRETDCEPFVARSSNETDALPDSLTEEESAPKKTRYEEQKTPAQIAYEQILKAIADDTPKPDLVHDYHDVTCKHGKHLFCADCDFNKNVKSYNKYLECPDSNKEQ</sequence>
<dbReference type="EMBL" id="MN242366">
    <property type="protein sequence ID" value="QHD57622.1"/>
    <property type="molecule type" value="Genomic_DNA"/>
</dbReference>
<evidence type="ECO:0000256" key="12">
    <source>
        <dbReference type="PROSITE-ProRule" id="PRU01366"/>
    </source>
</evidence>
<evidence type="ECO:0000256" key="6">
    <source>
        <dbReference type="ARBA" id="ARBA00022741"/>
    </source>
</evidence>
<feature type="compositionally biased region" description="Basic and acidic residues" evidence="13">
    <location>
        <begin position="517"/>
        <end position="528"/>
    </location>
</feature>
<dbReference type="GO" id="GO:0004519">
    <property type="term" value="F:endonuclease activity"/>
    <property type="evidence" value="ECO:0007669"/>
    <property type="project" value="UniProtKB-UniRule"/>
</dbReference>
<name>A0A6B9PEE6_9VIRU</name>
<feature type="region of interest" description="Disordered" evidence="13">
    <location>
        <begin position="495"/>
        <end position="529"/>
    </location>
</feature>
<feature type="domain" description="PV NS1-Nuc" evidence="15">
    <location>
        <begin position="1"/>
        <end position="192"/>
    </location>
</feature>
<keyword evidence="10 12" id="KW-0190">Covalent protein-DNA linkage</keyword>
<evidence type="ECO:0000259" key="15">
    <source>
        <dbReference type="PROSITE" id="PS52022"/>
    </source>
</evidence>
<keyword evidence="9" id="KW-0067">ATP-binding</keyword>
<evidence type="ECO:0000256" key="4">
    <source>
        <dbReference type="ARBA" id="ARBA00022722"/>
    </source>
</evidence>
<dbReference type="GO" id="GO:0019079">
    <property type="term" value="P:viral genome replication"/>
    <property type="evidence" value="ECO:0007669"/>
    <property type="project" value="InterPro"/>
</dbReference>
<evidence type="ECO:0000256" key="7">
    <source>
        <dbReference type="ARBA" id="ARBA00022759"/>
    </source>
</evidence>
<dbReference type="PROSITE" id="PS52022">
    <property type="entry name" value="PV_NS1_NUC"/>
    <property type="match status" value="1"/>
</dbReference>
<dbReference type="SUPFAM" id="SSF52540">
    <property type="entry name" value="P-loop containing nucleoside triphosphate hydrolases"/>
    <property type="match status" value="1"/>
</dbReference>
<keyword evidence="8 12" id="KW-0378">Hydrolase</keyword>
<feature type="domain" description="SF3 helicase" evidence="14">
    <location>
        <begin position="290"/>
        <end position="457"/>
    </location>
</feature>
<dbReference type="InterPro" id="IPR027417">
    <property type="entry name" value="P-loop_NTPase"/>
</dbReference>
<feature type="short sequence motif" description="RCR-3" evidence="12">
    <location>
        <begin position="153"/>
        <end position="157"/>
    </location>
</feature>
<evidence type="ECO:0000256" key="11">
    <source>
        <dbReference type="ARBA" id="ARBA00023125"/>
    </source>
</evidence>
<dbReference type="PROSITE" id="PS51206">
    <property type="entry name" value="SF3_HELICASE_1"/>
    <property type="match status" value="1"/>
</dbReference>
<dbReference type="Gene3D" id="3.40.1310.20">
    <property type="match status" value="1"/>
</dbReference>
<evidence type="ECO:0000256" key="2">
    <source>
        <dbReference type="ARBA" id="ARBA00022562"/>
    </source>
</evidence>
<keyword evidence="11 12" id="KW-0238">DNA-binding</keyword>
<feature type="short sequence motif" description="RCR-2" evidence="12">
    <location>
        <begin position="88"/>
        <end position="90"/>
    </location>
</feature>
<keyword evidence="6 12" id="KW-0547">Nucleotide-binding</keyword>
<proteinExistence type="predicted"/>
<dbReference type="InterPro" id="IPR001257">
    <property type="entry name" value="Parvovirus_NS1_helicase"/>
</dbReference>
<dbReference type="GO" id="GO:0005524">
    <property type="term" value="F:ATP binding"/>
    <property type="evidence" value="ECO:0007669"/>
    <property type="project" value="UniProtKB-KW"/>
</dbReference>
<dbReference type="GO" id="GO:0046872">
    <property type="term" value="F:metal ion binding"/>
    <property type="evidence" value="ECO:0007669"/>
    <property type="project" value="UniProtKB-KW"/>
</dbReference>
<reference evidence="16" key="1">
    <citation type="journal article" date="2019" name="Viruses">
        <title>Infection Load and Prevalence of Novel Viruses Identified from the Bank Vole Do Not Associate with Exposure to Environmental Radioactivity.</title>
        <authorList>
            <person name="Kesaniemi J."/>
            <person name="Lavrinienko A."/>
            <person name="Tukalenko E."/>
            <person name="Mappes T."/>
            <person name="Watts P.C."/>
            <person name="Jurvansuu J."/>
        </authorList>
    </citation>
    <scope>NUCLEOTIDE SEQUENCE</scope>
    <source>
        <strain evidence="16">MgAAV1</strain>
    </source>
</reference>
<dbReference type="GO" id="GO:0003677">
    <property type="term" value="F:DNA binding"/>
    <property type="evidence" value="ECO:0007669"/>
    <property type="project" value="UniProtKB-UniRule"/>
</dbReference>
<dbReference type="Pfam" id="PF08724">
    <property type="entry name" value="Rep_N"/>
    <property type="match status" value="1"/>
</dbReference>
<evidence type="ECO:0000259" key="14">
    <source>
        <dbReference type="PROSITE" id="PS51206"/>
    </source>
</evidence>
<evidence type="ECO:0000256" key="10">
    <source>
        <dbReference type="ARBA" id="ARBA00023124"/>
    </source>
</evidence>
<keyword evidence="4 12" id="KW-0540">Nuclease</keyword>
<dbReference type="InterPro" id="IPR014835">
    <property type="entry name" value="NS1-Nuc"/>
</dbReference>
<comment type="subcellular location">
    <subcellularLocation>
        <location evidence="1 12">Host nucleus</location>
    </subcellularLocation>
</comment>
<evidence type="ECO:0000256" key="3">
    <source>
        <dbReference type="ARBA" id="ARBA00022705"/>
    </source>
</evidence>
<dbReference type="GO" id="GO:0006260">
    <property type="term" value="P:DNA replication"/>
    <property type="evidence" value="ECO:0007669"/>
    <property type="project" value="UniProtKB-UniRule"/>
</dbReference>
<keyword evidence="3 12" id="KW-0235">DNA replication</keyword>
<feature type="active site" description="For nuclease activity" evidence="12">
    <location>
        <position position="153"/>
    </location>
</feature>
<evidence type="ECO:0000256" key="8">
    <source>
        <dbReference type="ARBA" id="ARBA00022801"/>
    </source>
</evidence>
<evidence type="ECO:0000256" key="13">
    <source>
        <dbReference type="SAM" id="MobiDB-lite"/>
    </source>
</evidence>
<keyword evidence="2 12" id="KW-1048">Host nucleus</keyword>
<keyword evidence="7 12" id="KW-0255">Endonuclease</keyword>
<accession>A0A6B9PEE6</accession>
<dbReference type="InterPro" id="IPR014015">
    <property type="entry name" value="Helicase_SF3_DNA-vir"/>
</dbReference>
<evidence type="ECO:0000313" key="16">
    <source>
        <dbReference type="EMBL" id="QHD57622.1"/>
    </source>
</evidence>
<reference evidence="16" key="2">
    <citation type="submission" date="2019-07" db="EMBL/GenBank/DDBJ databases">
        <authorList>
            <person name="Jurvansuu J.M."/>
        </authorList>
    </citation>
    <scope>NUCLEOTIDE SEQUENCE</scope>
    <source>
        <strain evidence="16">MgAAV1</strain>
    </source>
</reference>
<evidence type="ECO:0000256" key="1">
    <source>
        <dbReference type="ARBA" id="ARBA00004147"/>
    </source>
</evidence>
<dbReference type="Pfam" id="PF01057">
    <property type="entry name" value="Parvo_NS1"/>
    <property type="match status" value="1"/>
</dbReference>
<dbReference type="Gene3D" id="3.40.50.300">
    <property type="entry name" value="P-loop containing nucleotide triphosphate hydrolases"/>
    <property type="match status" value="1"/>
</dbReference>
<dbReference type="Gene3D" id="1.10.10.950">
    <property type="match status" value="1"/>
</dbReference>
<dbReference type="InterPro" id="IPR049901">
    <property type="entry name" value="PV_NS1-NUC"/>
</dbReference>
<organism evidence="16">
    <name type="scientific">Adeno-associated virus</name>
    <dbReference type="NCBI Taxonomy" id="272636"/>
    <lineage>
        <taxon>Viruses</taxon>
        <taxon>Monodnaviria</taxon>
        <taxon>Shotokuvirae</taxon>
        <taxon>Cossaviricota</taxon>
        <taxon>Quintoviricetes</taxon>
        <taxon>Piccovirales</taxon>
        <taxon>Parvoviridae</taxon>
        <taxon>Parvovirinae</taxon>
        <taxon>Dependoparvovirus</taxon>
    </lineage>
</organism>
<evidence type="ECO:0000256" key="9">
    <source>
        <dbReference type="ARBA" id="ARBA00022840"/>
    </source>
</evidence>
<protein>
    <submittedName>
        <fullName evidence="16">Replication protein</fullName>
    </submittedName>
</protein>
<keyword evidence="5" id="KW-0479">Metal-binding</keyword>
<dbReference type="GO" id="GO:0042025">
    <property type="term" value="C:host cell nucleus"/>
    <property type="evidence" value="ECO:0007669"/>
    <property type="project" value="UniProtKB-SubCell"/>
</dbReference>